<protein>
    <submittedName>
        <fullName evidence="1">Uncharacterized protein</fullName>
    </submittedName>
</protein>
<accession>A0A146LEX8</accession>
<dbReference type="AlphaFoldDB" id="A0A146LEX8"/>
<name>A0A146LEX8_LYGHE</name>
<proteinExistence type="predicted"/>
<gene>
    <name evidence="1" type="ORF">g.30293</name>
</gene>
<sequence>TLSQYLHSFTDDIVTIVQQRTLQSLLRWQWDMEGVQESVGRRLYNFLHRTTSNEADLLRTFRYMRYLYCVEQTQVLRTQLHTVDYATCVQGVVDDMSHLYRFESTHSALLIPYNSLRTRRADMDLENVPTAFEVFLQQYRFTEYRTSSKCETLTAISPVVDYHPGSISKTLLHYTKHHIDAWEMQCMLWSSTLEMVFQLLRGGDSGTHV</sequence>
<reference evidence="1" key="1">
    <citation type="journal article" date="2016" name="Gigascience">
        <title>De novo construction of an expanded transcriptome assembly for the western tarnished plant bug, Lygus hesperus.</title>
        <authorList>
            <person name="Tassone E.E."/>
            <person name="Geib S.M."/>
            <person name="Hall B."/>
            <person name="Fabrick J.A."/>
            <person name="Brent C.S."/>
            <person name="Hull J.J."/>
        </authorList>
    </citation>
    <scope>NUCLEOTIDE SEQUENCE</scope>
</reference>
<dbReference type="EMBL" id="GDHC01013539">
    <property type="protein sequence ID" value="JAQ05090.1"/>
    <property type="molecule type" value="Transcribed_RNA"/>
</dbReference>
<feature type="non-terminal residue" evidence="1">
    <location>
        <position position="1"/>
    </location>
</feature>
<evidence type="ECO:0000313" key="1">
    <source>
        <dbReference type="EMBL" id="JAQ05090.1"/>
    </source>
</evidence>
<organism evidence="1">
    <name type="scientific">Lygus hesperus</name>
    <name type="common">Western plant bug</name>
    <dbReference type="NCBI Taxonomy" id="30085"/>
    <lineage>
        <taxon>Eukaryota</taxon>
        <taxon>Metazoa</taxon>
        <taxon>Ecdysozoa</taxon>
        <taxon>Arthropoda</taxon>
        <taxon>Hexapoda</taxon>
        <taxon>Insecta</taxon>
        <taxon>Pterygota</taxon>
        <taxon>Neoptera</taxon>
        <taxon>Paraneoptera</taxon>
        <taxon>Hemiptera</taxon>
        <taxon>Heteroptera</taxon>
        <taxon>Panheteroptera</taxon>
        <taxon>Cimicomorpha</taxon>
        <taxon>Miridae</taxon>
        <taxon>Mirini</taxon>
        <taxon>Lygus</taxon>
    </lineage>
</organism>